<dbReference type="SUPFAM" id="SSF54001">
    <property type="entry name" value="Cysteine proteinases"/>
    <property type="match status" value="1"/>
</dbReference>
<dbReference type="InterPro" id="IPR056564">
    <property type="entry name" value="Ig-like_KY"/>
</dbReference>
<dbReference type="SMART" id="SM00460">
    <property type="entry name" value="TGc"/>
    <property type="match status" value="1"/>
</dbReference>
<dbReference type="EnsemblMetazoa" id="CLYHEMT008816.1">
    <property type="protein sequence ID" value="CLYHEMP008816.1"/>
    <property type="gene ID" value="CLYHEMG008816"/>
</dbReference>
<dbReference type="OrthoDB" id="6129702at2759"/>
<dbReference type="RefSeq" id="XP_066920042.1">
    <property type="nucleotide sequence ID" value="XM_067063941.1"/>
</dbReference>
<protein>
    <recommendedName>
        <fullName evidence="2">Transglutaminase-like domain-containing protein</fullName>
    </recommendedName>
</protein>
<dbReference type="PANTHER" id="PTHR46333:SF2">
    <property type="entry name" value="CYTOKINESIS PROTEIN 3"/>
    <property type="match status" value="1"/>
</dbReference>
<sequence>MGCGSSKVAVSTVLVNGTQDGAILKDANGNITQSKPIGSNEKERLGSQLGSSNRLGPVESLGIFRKRKKNLYQSLDVFEQIDQRSVTVPSTVSRTAQSLVQYLTEPYEAPLFKLRAIWIWVTHNISYDVNSFFNPSEKKSSQLDASDVLSSGKAICSGYANLINVLAESAGIKTERVDGWSKGYNYQYGQKFGDMSPNHAWNVVKLNNDWWLLDSTWGAGYVDKEKNFVRQYSEHYFLTDPKQFIFDHCPTDMHWQLLEEMIAVERFENYARVTKHFFRLKMKLFSHQNGIVVCETGRLHLKFRIDKDIPIKCTGKLSEVDGDVDTDQYIHVYSTEKTLHVLVDVPRVGQFDLKIFARELNSEQSNLNLVCRYAITCTNKLGPSSSFPRQFKRWSPGFYLHSPTDGVLYNGETYKFRISLPNVTEMAVCLGGKNSTWERIPNSRGALWEGEITLPDWVERVNVVARFEEKTPFSSLLEYKVAEKDWAIENCENEHS</sequence>
<dbReference type="Proteomes" id="UP000594262">
    <property type="component" value="Unplaced"/>
</dbReference>
<evidence type="ECO:0000313" key="3">
    <source>
        <dbReference type="EnsemblMetazoa" id="CLYHEMP008816.1"/>
    </source>
</evidence>
<proteinExistence type="predicted"/>
<dbReference type="GeneID" id="136807367"/>
<dbReference type="GO" id="GO:0005737">
    <property type="term" value="C:cytoplasm"/>
    <property type="evidence" value="ECO:0007669"/>
    <property type="project" value="TreeGrafter"/>
</dbReference>
<reference evidence="3" key="1">
    <citation type="submission" date="2021-01" db="UniProtKB">
        <authorList>
            <consortium name="EnsemblMetazoa"/>
        </authorList>
    </citation>
    <scope>IDENTIFICATION</scope>
</reference>
<feature type="region of interest" description="Disordered" evidence="1">
    <location>
        <begin position="30"/>
        <end position="53"/>
    </location>
</feature>
<dbReference type="InterPro" id="IPR002931">
    <property type="entry name" value="Transglutaminase-like"/>
</dbReference>
<dbReference type="Gene3D" id="3.10.620.30">
    <property type="match status" value="1"/>
</dbReference>
<evidence type="ECO:0000259" key="2">
    <source>
        <dbReference type="SMART" id="SM00460"/>
    </source>
</evidence>
<accession>A0A7M5VCW3</accession>
<dbReference type="InterPro" id="IPR052557">
    <property type="entry name" value="CAP/Cytokinesis_protein"/>
</dbReference>
<dbReference type="AlphaFoldDB" id="A0A7M5VCW3"/>
<organism evidence="3 4">
    <name type="scientific">Clytia hemisphaerica</name>
    <dbReference type="NCBI Taxonomy" id="252671"/>
    <lineage>
        <taxon>Eukaryota</taxon>
        <taxon>Metazoa</taxon>
        <taxon>Cnidaria</taxon>
        <taxon>Hydrozoa</taxon>
        <taxon>Hydroidolina</taxon>
        <taxon>Leptothecata</taxon>
        <taxon>Obeliida</taxon>
        <taxon>Clytiidae</taxon>
        <taxon>Clytia</taxon>
    </lineage>
</organism>
<evidence type="ECO:0000313" key="4">
    <source>
        <dbReference type="Proteomes" id="UP000594262"/>
    </source>
</evidence>
<evidence type="ECO:0000256" key="1">
    <source>
        <dbReference type="SAM" id="MobiDB-lite"/>
    </source>
</evidence>
<dbReference type="Pfam" id="PF23265">
    <property type="entry name" value="Ig-like_KY"/>
    <property type="match status" value="1"/>
</dbReference>
<feature type="domain" description="Transglutaminase-like" evidence="2">
    <location>
        <begin position="148"/>
        <end position="217"/>
    </location>
</feature>
<dbReference type="Pfam" id="PF01841">
    <property type="entry name" value="Transglut_core"/>
    <property type="match status" value="1"/>
</dbReference>
<dbReference type="InterPro" id="IPR038765">
    <property type="entry name" value="Papain-like_cys_pep_sf"/>
</dbReference>
<keyword evidence="4" id="KW-1185">Reference proteome</keyword>
<name>A0A7M5VCW3_9CNID</name>
<dbReference type="PANTHER" id="PTHR46333">
    <property type="entry name" value="CYTOKINESIS PROTEIN 3"/>
    <property type="match status" value="1"/>
</dbReference>